<dbReference type="InterPro" id="IPR036071">
    <property type="entry name" value="AMMECR1_dom_sf"/>
</dbReference>
<dbReference type="EMBL" id="BARS01046790">
    <property type="protein sequence ID" value="GAG32999.1"/>
    <property type="molecule type" value="Genomic_DNA"/>
</dbReference>
<feature type="non-terminal residue" evidence="2">
    <location>
        <position position="1"/>
    </location>
</feature>
<dbReference type="InterPro" id="IPR002733">
    <property type="entry name" value="AMMECR1_domain"/>
</dbReference>
<dbReference type="SUPFAM" id="SSF143447">
    <property type="entry name" value="AMMECR1-like"/>
    <property type="match status" value="1"/>
</dbReference>
<comment type="caution">
    <text evidence="2">The sequence shown here is derived from an EMBL/GenBank/DDBJ whole genome shotgun (WGS) entry which is preliminary data.</text>
</comment>
<dbReference type="Gene3D" id="3.30.1490.150">
    <property type="entry name" value="Hypothetical protein ph0010, domain 2"/>
    <property type="match status" value="1"/>
</dbReference>
<sequence>RIKIEISVLDIPRPLAFDDPEELLERLNPGKDGVILTTATGTSTYLPHVWEQFPDPVEFLSSLCEKQGACTDCWQTSPLPRVEIYHVFHFAEGDISL</sequence>
<reference evidence="2" key="1">
    <citation type="journal article" date="2014" name="Front. Microbiol.">
        <title>High frequency of phylogenetically diverse reductive dehalogenase-homologous genes in deep subseafloor sedimentary metagenomes.</title>
        <authorList>
            <person name="Kawai M."/>
            <person name="Futagami T."/>
            <person name="Toyoda A."/>
            <person name="Takaki Y."/>
            <person name="Nishi S."/>
            <person name="Hori S."/>
            <person name="Arai W."/>
            <person name="Tsubouchi T."/>
            <person name="Morono Y."/>
            <person name="Uchiyama I."/>
            <person name="Ito T."/>
            <person name="Fujiyama A."/>
            <person name="Inagaki F."/>
            <person name="Takami H."/>
        </authorList>
    </citation>
    <scope>NUCLEOTIDE SEQUENCE</scope>
    <source>
        <strain evidence="2">Expedition CK06-06</strain>
    </source>
</reference>
<dbReference type="Pfam" id="PF01871">
    <property type="entry name" value="AMMECR1"/>
    <property type="match status" value="1"/>
</dbReference>
<proteinExistence type="predicted"/>
<gene>
    <name evidence="2" type="ORF">S01H1_70371</name>
</gene>
<dbReference type="AlphaFoldDB" id="X0WPW7"/>
<evidence type="ECO:0000313" key="2">
    <source>
        <dbReference type="EMBL" id="GAG32999.1"/>
    </source>
</evidence>
<evidence type="ECO:0000259" key="1">
    <source>
        <dbReference type="PROSITE" id="PS51112"/>
    </source>
</evidence>
<dbReference type="PROSITE" id="PS51112">
    <property type="entry name" value="AMMECR1"/>
    <property type="match status" value="1"/>
</dbReference>
<organism evidence="2">
    <name type="scientific">marine sediment metagenome</name>
    <dbReference type="NCBI Taxonomy" id="412755"/>
    <lineage>
        <taxon>unclassified sequences</taxon>
        <taxon>metagenomes</taxon>
        <taxon>ecological metagenomes</taxon>
    </lineage>
</organism>
<accession>X0WPW7</accession>
<name>X0WPW7_9ZZZZ</name>
<feature type="domain" description="AMMECR1" evidence="1">
    <location>
        <begin position="1"/>
        <end position="97"/>
    </location>
</feature>
<protein>
    <recommendedName>
        <fullName evidence="1">AMMECR1 domain-containing protein</fullName>
    </recommendedName>
</protein>